<feature type="signal peptide" evidence="18">
    <location>
        <begin position="1"/>
        <end position="15"/>
    </location>
</feature>
<comment type="caution">
    <text evidence="19">The sequence shown here is derived from an EMBL/GenBank/DDBJ whole genome shotgun (WGS) entry which is preliminary data.</text>
</comment>
<evidence type="ECO:0000256" key="8">
    <source>
        <dbReference type="ARBA" id="ARBA00022729"/>
    </source>
</evidence>
<keyword evidence="7" id="KW-0858">Xylan degradation</keyword>
<dbReference type="PANTHER" id="PTHR43301">
    <property type="entry name" value="ARABINAN ENDO-1,5-ALPHA-L-ARABINOSIDASE"/>
    <property type="match status" value="1"/>
</dbReference>
<keyword evidence="8 18" id="KW-0732">Signal</keyword>
<comment type="pathway">
    <text evidence="3 15">Glycan metabolism; L-arabinan degradation.</text>
</comment>
<evidence type="ECO:0000256" key="14">
    <source>
        <dbReference type="ARBA" id="ARBA00025221"/>
    </source>
</evidence>
<keyword evidence="13" id="KW-0624">Polysaccharide degradation</keyword>
<dbReference type="SUPFAM" id="SSF75005">
    <property type="entry name" value="Arabinanase/levansucrase/invertase"/>
    <property type="match status" value="1"/>
</dbReference>
<evidence type="ECO:0000256" key="17">
    <source>
        <dbReference type="PIRSR" id="PIRSR606710-2"/>
    </source>
</evidence>
<dbReference type="Pfam" id="PF04616">
    <property type="entry name" value="Glyco_hydro_43"/>
    <property type="match status" value="1"/>
</dbReference>
<evidence type="ECO:0000256" key="13">
    <source>
        <dbReference type="ARBA" id="ARBA00023326"/>
    </source>
</evidence>
<dbReference type="AlphaFoldDB" id="A0A1V6TJN7"/>
<evidence type="ECO:0000256" key="18">
    <source>
        <dbReference type="SAM" id="SignalP"/>
    </source>
</evidence>
<dbReference type="InterPro" id="IPR016840">
    <property type="entry name" value="Glyco_hydro_43_endo_a_Ara-ase"/>
</dbReference>
<evidence type="ECO:0000256" key="11">
    <source>
        <dbReference type="ARBA" id="ARBA00023277"/>
    </source>
</evidence>
<feature type="chain" id="PRO_5012506240" description="Arabinan endo-1,5-alpha-L-arabinosidase" evidence="18">
    <location>
        <begin position="16"/>
        <end position="326"/>
    </location>
</feature>
<dbReference type="PIRSF" id="PIRSF026534">
    <property type="entry name" value="Endo_alpha-L-arabinosidase"/>
    <property type="match status" value="1"/>
</dbReference>
<evidence type="ECO:0000256" key="2">
    <source>
        <dbReference type="ARBA" id="ARBA00004613"/>
    </source>
</evidence>
<feature type="active site" description="Proton acceptor" evidence="16">
    <location>
        <position position="30"/>
    </location>
</feature>
<sequence>MLAFLSLFFVGLAAAYPNRGACTGDCWTKDPTVIQRNSDGKYFRFATGTGIPVITADSIKGPWKEVGKALPNGSKINVDGVDAADIWAPDVHLSGDTYYMYYVLSKLGTQNSQIGVATSKTLAPGSWTDHGIVGIPQNSAYNRIDPNWVKIDGKEYLNFGSFWGDIYQVQLETPLKVGSNTPHQIAFNETLNHREEGAFQYQHGDYHYLFISVGIAGGYTKTTPAEGAEYHINVCRSSGGSGGFVDKSGKDCLKTGGTTILSSHGQVFGPGGQGVLNDKDLGPVLYYHYYPLATKQAGGDADGVNSGYKFSWNQLTFTDGWPVVSA</sequence>
<evidence type="ECO:0000256" key="6">
    <source>
        <dbReference type="ARBA" id="ARBA00022525"/>
    </source>
</evidence>
<feature type="active site" description="Proton donor" evidence="16">
    <location>
        <position position="196"/>
    </location>
</feature>
<evidence type="ECO:0000256" key="7">
    <source>
        <dbReference type="ARBA" id="ARBA00022651"/>
    </source>
</evidence>
<reference evidence="20" key="1">
    <citation type="journal article" date="2017" name="Nat. Microbiol.">
        <title>Global analysis of biosynthetic gene clusters reveals vast potential of secondary metabolite production in Penicillium species.</title>
        <authorList>
            <person name="Nielsen J.C."/>
            <person name="Grijseels S."/>
            <person name="Prigent S."/>
            <person name="Ji B."/>
            <person name="Dainat J."/>
            <person name="Nielsen K.F."/>
            <person name="Frisvad J.C."/>
            <person name="Workman M."/>
            <person name="Nielsen J."/>
        </authorList>
    </citation>
    <scope>NUCLEOTIDE SEQUENCE [LARGE SCALE GENOMIC DNA]</scope>
    <source>
        <strain evidence="20">IBT 24891</strain>
    </source>
</reference>
<dbReference type="GO" id="GO:0045493">
    <property type="term" value="P:xylan catabolic process"/>
    <property type="evidence" value="ECO:0007669"/>
    <property type="project" value="UniProtKB-KW"/>
</dbReference>
<dbReference type="GO" id="GO:0046558">
    <property type="term" value="F:arabinan endo-1,5-alpha-L-arabinosidase activity"/>
    <property type="evidence" value="ECO:0007669"/>
    <property type="project" value="UniProtKB-EC"/>
</dbReference>
<dbReference type="EC" id="3.2.1.99" evidence="5 15"/>
<organism evidence="19 20">
    <name type="scientific">Penicillium steckii</name>
    <dbReference type="NCBI Taxonomy" id="303698"/>
    <lineage>
        <taxon>Eukaryota</taxon>
        <taxon>Fungi</taxon>
        <taxon>Dikarya</taxon>
        <taxon>Ascomycota</taxon>
        <taxon>Pezizomycotina</taxon>
        <taxon>Eurotiomycetes</taxon>
        <taxon>Eurotiomycetidae</taxon>
        <taxon>Eurotiales</taxon>
        <taxon>Aspergillaceae</taxon>
        <taxon>Penicillium</taxon>
    </lineage>
</organism>
<evidence type="ECO:0000256" key="1">
    <source>
        <dbReference type="ARBA" id="ARBA00000375"/>
    </source>
</evidence>
<dbReference type="Gene3D" id="2.115.10.20">
    <property type="entry name" value="Glycosyl hydrolase domain, family 43"/>
    <property type="match status" value="1"/>
</dbReference>
<dbReference type="GO" id="GO:0031222">
    <property type="term" value="P:arabinan catabolic process"/>
    <property type="evidence" value="ECO:0007669"/>
    <property type="project" value="UniProtKB-UniPathway"/>
</dbReference>
<comment type="subcellular location">
    <subcellularLocation>
        <location evidence="2">Secreted</location>
    </subcellularLocation>
</comment>
<dbReference type="UniPathway" id="UPA00667"/>
<comment type="function">
    <text evidence="14">Endo-1,5-alpha-L-arabinanase involved in degradation of pectin. Its preferred substrate is linear 1,5-alpha-L-arabinan.</text>
</comment>
<dbReference type="InterPro" id="IPR006710">
    <property type="entry name" value="Glyco_hydro_43"/>
</dbReference>
<protein>
    <recommendedName>
        <fullName evidence="5 15">Arabinan endo-1,5-alpha-L-arabinosidase</fullName>
        <ecNumber evidence="5 15">3.2.1.99</ecNumber>
    </recommendedName>
</protein>
<dbReference type="OrthoDB" id="195678at2759"/>
<keyword evidence="11" id="KW-0119">Carbohydrate metabolism</keyword>
<evidence type="ECO:0000256" key="4">
    <source>
        <dbReference type="ARBA" id="ARBA00009865"/>
    </source>
</evidence>
<keyword evidence="12 15" id="KW-0326">Glycosidase</keyword>
<evidence type="ECO:0000256" key="12">
    <source>
        <dbReference type="ARBA" id="ARBA00023295"/>
    </source>
</evidence>
<proteinExistence type="inferred from homology"/>
<comment type="similarity">
    <text evidence="4 15">Belongs to the glycosyl hydrolase 43 family.</text>
</comment>
<dbReference type="GO" id="GO:0005576">
    <property type="term" value="C:extracellular region"/>
    <property type="evidence" value="ECO:0007669"/>
    <property type="project" value="UniProtKB-SubCell"/>
</dbReference>
<feature type="site" description="Important for catalytic activity, responsible for pKa modulation of the active site Glu and correct orientation of both the proton donor and substrate" evidence="17">
    <location>
        <position position="145"/>
    </location>
</feature>
<dbReference type="InterPro" id="IPR023296">
    <property type="entry name" value="Glyco_hydro_beta-prop_sf"/>
</dbReference>
<accession>A0A1V6TJN7</accession>
<keyword evidence="10" id="KW-0325">Glycoprotein</keyword>
<name>A0A1V6TJN7_9EURO</name>
<comment type="catalytic activity">
    <reaction evidence="1 15">
        <text>Endohydrolysis of (1-&gt;5)-alpha-arabinofuranosidic linkages in (1-&gt;5)-arabinans.</text>
        <dbReference type="EC" id="3.2.1.99"/>
    </reaction>
</comment>
<dbReference type="EMBL" id="MLKD01000005">
    <property type="protein sequence ID" value="OQE26376.1"/>
    <property type="molecule type" value="Genomic_DNA"/>
</dbReference>
<evidence type="ECO:0000313" key="19">
    <source>
        <dbReference type="EMBL" id="OQE26376.1"/>
    </source>
</evidence>
<evidence type="ECO:0000256" key="3">
    <source>
        <dbReference type="ARBA" id="ARBA00004834"/>
    </source>
</evidence>
<evidence type="ECO:0000256" key="9">
    <source>
        <dbReference type="ARBA" id="ARBA00022801"/>
    </source>
</evidence>
<evidence type="ECO:0000256" key="5">
    <source>
        <dbReference type="ARBA" id="ARBA00012586"/>
    </source>
</evidence>
<dbReference type="InterPro" id="IPR050727">
    <property type="entry name" value="GH43_arabinanases"/>
</dbReference>
<dbReference type="STRING" id="303698.A0A1V6TJN7"/>
<keyword evidence="9 15" id="KW-0378">Hydrolase</keyword>
<evidence type="ECO:0000256" key="16">
    <source>
        <dbReference type="PIRSR" id="PIRSR606710-1"/>
    </source>
</evidence>
<evidence type="ECO:0000256" key="15">
    <source>
        <dbReference type="PIRNR" id="PIRNR026534"/>
    </source>
</evidence>
<evidence type="ECO:0000256" key="10">
    <source>
        <dbReference type="ARBA" id="ARBA00023180"/>
    </source>
</evidence>
<dbReference type="CDD" id="cd18831">
    <property type="entry name" value="GH43_AnAbnA-like"/>
    <property type="match status" value="1"/>
</dbReference>
<dbReference type="Proteomes" id="UP000191285">
    <property type="component" value="Unassembled WGS sequence"/>
</dbReference>
<keyword evidence="20" id="KW-1185">Reference proteome</keyword>
<evidence type="ECO:0000313" key="20">
    <source>
        <dbReference type="Proteomes" id="UP000191285"/>
    </source>
</evidence>
<gene>
    <name evidence="19" type="ORF">PENSTE_c005G08951</name>
</gene>
<dbReference type="PANTHER" id="PTHR43301:SF7">
    <property type="entry name" value="ARABINAN ENDO-1,5-ALPHA-L-ARABINOSIDASE C"/>
    <property type="match status" value="1"/>
</dbReference>
<keyword evidence="6" id="KW-0964">Secreted</keyword>